<dbReference type="EMBL" id="MDDG01000002">
    <property type="protein sequence ID" value="OQE44487.1"/>
    <property type="molecule type" value="Genomic_DNA"/>
</dbReference>
<dbReference type="PANTHER" id="PTHR33973:SF4">
    <property type="entry name" value="OS07G0153300 PROTEIN"/>
    <property type="match status" value="1"/>
</dbReference>
<dbReference type="Pfam" id="PF07103">
    <property type="entry name" value="DUF1365"/>
    <property type="match status" value="1"/>
</dbReference>
<comment type="caution">
    <text evidence="2">The sequence shown here is derived from an EMBL/GenBank/DDBJ whole genome shotgun (WGS) entry which is preliminary data.</text>
</comment>
<gene>
    <name evidence="2" type="ORF">PENCOP_c002G03995</name>
</gene>
<evidence type="ECO:0000313" key="2">
    <source>
        <dbReference type="EMBL" id="OQE44487.1"/>
    </source>
</evidence>
<keyword evidence="1" id="KW-0472">Membrane</keyword>
<dbReference type="AlphaFoldDB" id="A0A1V6V1F1"/>
<organism evidence="2 3">
    <name type="scientific">Penicillium coprophilum</name>
    <dbReference type="NCBI Taxonomy" id="36646"/>
    <lineage>
        <taxon>Eukaryota</taxon>
        <taxon>Fungi</taxon>
        <taxon>Dikarya</taxon>
        <taxon>Ascomycota</taxon>
        <taxon>Pezizomycotina</taxon>
        <taxon>Eurotiomycetes</taxon>
        <taxon>Eurotiomycetidae</taxon>
        <taxon>Eurotiales</taxon>
        <taxon>Aspergillaceae</taxon>
        <taxon>Penicillium</taxon>
    </lineage>
</organism>
<dbReference type="STRING" id="36646.A0A1V6V1F1"/>
<accession>A0A1V6V1F1</accession>
<dbReference type="PANTHER" id="PTHR33973">
    <property type="entry name" value="OS07G0153300 PROTEIN"/>
    <property type="match status" value="1"/>
</dbReference>
<evidence type="ECO:0000313" key="3">
    <source>
        <dbReference type="Proteomes" id="UP000191500"/>
    </source>
</evidence>
<keyword evidence="3" id="KW-1185">Reference proteome</keyword>
<feature type="transmembrane region" description="Helical" evidence="1">
    <location>
        <begin position="31"/>
        <end position="52"/>
    </location>
</feature>
<sequence length="572" mass="64916">MGFTQELVYCATLIGVQSGGLGFWVRAIVAFLGSAILLATLALAGLLLWVLLDSRRLVSTAKSPRSVIGRPLLFPATLTHTRVSPVKNKFSHRVFLIGIPIGLRGHIGPFLSIDQDGSTLRYITLLRRFFTWFAFDPARYLQRGDNENGLREKLDRFLRSQNKDPARWPYAYLLSVPSFLWWERSVVSFWYLYTPSQELDAMIMEINNSFDEKRNVLFKLEPQSNQPMTEINDLKREPEYLDEEKSVMSLSSLPSARFYKGVLEKGIFASPFERVDTPISTRVIDPVQISLFKPTAAIANVVSTTLAGESRMVAGLSCREPPIDPVNMTAVQLAKYIFLWSFHTTLTTPRILFQALKIQYIQGLMQMMDRPTIQPGSIARHPTSIERRLEPFWRAFLSRCVERFPEPLELTYIPSKSISNDHVCLVSPSSSLRAHMAAKRLTVEAVDPGFYARIVHYADIWEGISHEQQQEGSCADTTSSPLVVSDLDLLRKLVFPLQQRTSAIPVELGLTLANFLAWCRGSRSQMDSFVLSSTAPFLHSRYTECVLRLGVLHRFALNFQLLLWTYEVLARV</sequence>
<feature type="transmembrane region" description="Helical" evidence="1">
    <location>
        <begin position="7"/>
        <end position="25"/>
    </location>
</feature>
<keyword evidence="1" id="KW-1133">Transmembrane helix</keyword>
<evidence type="ECO:0000256" key="1">
    <source>
        <dbReference type="SAM" id="Phobius"/>
    </source>
</evidence>
<proteinExistence type="predicted"/>
<reference evidence="3" key="1">
    <citation type="journal article" date="2017" name="Nat. Microbiol.">
        <title>Global analysis of biosynthetic gene clusters reveals vast potential of secondary metabolite production in Penicillium species.</title>
        <authorList>
            <person name="Nielsen J.C."/>
            <person name="Grijseels S."/>
            <person name="Prigent S."/>
            <person name="Ji B."/>
            <person name="Dainat J."/>
            <person name="Nielsen K.F."/>
            <person name="Frisvad J.C."/>
            <person name="Workman M."/>
            <person name="Nielsen J."/>
        </authorList>
    </citation>
    <scope>NUCLEOTIDE SEQUENCE [LARGE SCALE GENOMIC DNA]</scope>
    <source>
        <strain evidence="3">IBT 31321</strain>
    </source>
</reference>
<keyword evidence="1" id="KW-0812">Transmembrane</keyword>
<protein>
    <submittedName>
        <fullName evidence="2">Uncharacterized protein</fullName>
    </submittedName>
</protein>
<dbReference type="Proteomes" id="UP000191500">
    <property type="component" value="Unassembled WGS sequence"/>
</dbReference>
<dbReference type="InterPro" id="IPR010775">
    <property type="entry name" value="DUF1365"/>
</dbReference>
<name>A0A1V6V1F1_9EURO</name>